<dbReference type="HOGENOM" id="CLU_2760456_0_0_1"/>
<dbReference type="AlphaFoldDB" id="Q8IPL6"/>
<feature type="signal peptide" evidence="1">
    <location>
        <begin position="1"/>
        <end position="16"/>
    </location>
</feature>
<dbReference type="EMBL" id="BT024369">
    <property type="protein sequence ID" value="ABC86431.1"/>
    <property type="molecule type" value="mRNA"/>
</dbReference>
<accession>Q8IPL6</accession>
<dbReference type="UCSC" id="CG31526-RA">
    <property type="organism name" value="d. melanogaster"/>
</dbReference>
<evidence type="ECO:0000313" key="3">
    <source>
        <dbReference type="EMBL" id="ANY27876.1"/>
    </source>
</evidence>
<dbReference type="EMBL" id="KX532066">
    <property type="protein sequence ID" value="ANY27876.1"/>
    <property type="molecule type" value="mRNA"/>
</dbReference>
<evidence type="ECO:0000256" key="1">
    <source>
        <dbReference type="SAM" id="SignalP"/>
    </source>
</evidence>
<reference evidence="2" key="1">
    <citation type="submission" date="2006-01" db="EMBL/GenBank/DDBJ databases">
        <authorList>
            <person name="Stapleton M."/>
            <person name="Carlson J."/>
            <person name="Chavez C."/>
            <person name="Frise E."/>
            <person name="George R."/>
            <person name="Pacleb J."/>
            <person name="Park S."/>
            <person name="Wan K."/>
            <person name="Yu C."/>
            <person name="Celniker S."/>
        </authorList>
    </citation>
    <scope>NUCLEOTIDE SEQUENCE</scope>
</reference>
<organism evidence="2">
    <name type="scientific">Drosophila melanogaster</name>
    <name type="common">Fruit fly</name>
    <dbReference type="NCBI Taxonomy" id="7227"/>
    <lineage>
        <taxon>Eukaryota</taxon>
        <taxon>Metazoa</taxon>
        <taxon>Ecdysozoa</taxon>
        <taxon>Arthropoda</taxon>
        <taxon>Hexapoda</taxon>
        <taxon>Insecta</taxon>
        <taxon>Pterygota</taxon>
        <taxon>Neoptera</taxon>
        <taxon>Endopterygota</taxon>
        <taxon>Diptera</taxon>
        <taxon>Brachycera</taxon>
        <taxon>Muscomorpha</taxon>
        <taxon>Ephydroidea</taxon>
        <taxon>Drosophilidae</taxon>
        <taxon>Drosophila</taxon>
        <taxon>Sophophora</taxon>
    </lineage>
</organism>
<protein>
    <submittedName>
        <fullName evidence="3">GEO11567p1</fullName>
    </submittedName>
    <submittedName>
        <fullName evidence="2">IP07204p</fullName>
    </submittedName>
</protein>
<feature type="chain" id="PRO_5014107428" evidence="1">
    <location>
        <begin position="17"/>
        <end position="70"/>
    </location>
</feature>
<name>Q8IPL6_DROME</name>
<reference evidence="3" key="2">
    <citation type="submission" date="2016-07" db="EMBL/GenBank/DDBJ databases">
        <authorList>
            <person name="Wan K."/>
            <person name="Booth B."/>
            <person name="Spirohn K."/>
            <person name="Hao T."/>
            <person name="Hu Y."/>
            <person name="Calderwood M."/>
            <person name="Hill D."/>
            <person name="Mohr S."/>
            <person name="Vidal M."/>
            <person name="Celniker S."/>
            <person name="Perrimon N."/>
        </authorList>
    </citation>
    <scope>NUCLEOTIDE SEQUENCE</scope>
</reference>
<proteinExistence type="evidence at transcript level"/>
<sequence length="70" mass="8057">MHLPLAFGTVFHFLFAASPCTQYGARLWCEEELSPFSVWKLFCKLQIANAKCLWLFRATIVVILPKLLLN</sequence>
<keyword evidence="1" id="KW-0732">Signal</keyword>
<evidence type="ECO:0000313" key="2">
    <source>
        <dbReference type="EMBL" id="ABC86431.1"/>
    </source>
</evidence>